<gene>
    <name evidence="9" type="ORF">ACFSUS_10280</name>
</gene>
<dbReference type="InterPro" id="IPR025857">
    <property type="entry name" value="MacB_PCD"/>
</dbReference>
<accession>A0ABW5M3B5</accession>
<protein>
    <submittedName>
        <fullName evidence="9">ABC transporter permease</fullName>
    </submittedName>
</protein>
<evidence type="ECO:0000256" key="6">
    <source>
        <dbReference type="SAM" id="Phobius"/>
    </source>
</evidence>
<feature type="transmembrane region" description="Helical" evidence="6">
    <location>
        <begin position="721"/>
        <end position="740"/>
    </location>
</feature>
<feature type="transmembrane region" description="Helical" evidence="6">
    <location>
        <begin position="755"/>
        <end position="775"/>
    </location>
</feature>
<proteinExistence type="predicted"/>
<evidence type="ECO:0000256" key="5">
    <source>
        <dbReference type="ARBA" id="ARBA00023136"/>
    </source>
</evidence>
<dbReference type="Proteomes" id="UP001597469">
    <property type="component" value="Unassembled WGS sequence"/>
</dbReference>
<reference evidence="10" key="1">
    <citation type="journal article" date="2019" name="Int. J. Syst. Evol. Microbiol.">
        <title>The Global Catalogue of Microorganisms (GCM) 10K type strain sequencing project: providing services to taxonomists for standard genome sequencing and annotation.</title>
        <authorList>
            <consortium name="The Broad Institute Genomics Platform"/>
            <consortium name="The Broad Institute Genome Sequencing Center for Infectious Disease"/>
            <person name="Wu L."/>
            <person name="Ma J."/>
        </authorList>
    </citation>
    <scope>NUCLEOTIDE SEQUENCE [LARGE SCALE GENOMIC DNA]</scope>
    <source>
        <strain evidence="10">KCTC 42805</strain>
    </source>
</reference>
<feature type="transmembrane region" description="Helical" evidence="6">
    <location>
        <begin position="21"/>
        <end position="42"/>
    </location>
</feature>
<organism evidence="9 10">
    <name type="scientific">Spirosoma soli</name>
    <dbReference type="NCBI Taxonomy" id="1770529"/>
    <lineage>
        <taxon>Bacteria</taxon>
        <taxon>Pseudomonadati</taxon>
        <taxon>Bacteroidota</taxon>
        <taxon>Cytophagia</taxon>
        <taxon>Cytophagales</taxon>
        <taxon>Cytophagaceae</taxon>
        <taxon>Spirosoma</taxon>
    </lineage>
</organism>
<comment type="caution">
    <text evidence="9">The sequence shown here is derived from an EMBL/GenBank/DDBJ whole genome shotgun (WGS) entry which is preliminary data.</text>
</comment>
<feature type="transmembrane region" description="Helical" evidence="6">
    <location>
        <begin position="669"/>
        <end position="693"/>
    </location>
</feature>
<evidence type="ECO:0000313" key="9">
    <source>
        <dbReference type="EMBL" id="MFD2571021.1"/>
    </source>
</evidence>
<dbReference type="Pfam" id="PF12704">
    <property type="entry name" value="MacB_PCD"/>
    <property type="match status" value="2"/>
</dbReference>
<keyword evidence="10" id="KW-1185">Reference proteome</keyword>
<evidence type="ECO:0000256" key="2">
    <source>
        <dbReference type="ARBA" id="ARBA00022475"/>
    </source>
</evidence>
<evidence type="ECO:0000259" key="8">
    <source>
        <dbReference type="Pfam" id="PF12704"/>
    </source>
</evidence>
<feature type="domain" description="MacB-like periplasmic core" evidence="8">
    <location>
        <begin position="20"/>
        <end position="242"/>
    </location>
</feature>
<name>A0ABW5M3B5_9BACT</name>
<dbReference type="PANTHER" id="PTHR30572">
    <property type="entry name" value="MEMBRANE COMPONENT OF TRANSPORTER-RELATED"/>
    <property type="match status" value="1"/>
</dbReference>
<keyword evidence="5 6" id="KW-0472">Membrane</keyword>
<keyword evidence="3 6" id="KW-0812">Transmembrane</keyword>
<dbReference type="InterPro" id="IPR003838">
    <property type="entry name" value="ABC3_permease_C"/>
</dbReference>
<dbReference type="PROSITE" id="PS51257">
    <property type="entry name" value="PROKAR_LIPOPROTEIN"/>
    <property type="match status" value="1"/>
</dbReference>
<keyword evidence="2" id="KW-1003">Cell membrane</keyword>
<feature type="transmembrane region" description="Helical" evidence="6">
    <location>
        <begin position="331"/>
        <end position="358"/>
    </location>
</feature>
<feature type="transmembrane region" description="Helical" evidence="6">
    <location>
        <begin position="425"/>
        <end position="445"/>
    </location>
</feature>
<evidence type="ECO:0000256" key="1">
    <source>
        <dbReference type="ARBA" id="ARBA00004651"/>
    </source>
</evidence>
<dbReference type="Pfam" id="PF02687">
    <property type="entry name" value="FtsX"/>
    <property type="match status" value="2"/>
</dbReference>
<keyword evidence="4 6" id="KW-1133">Transmembrane helix</keyword>
<comment type="subcellular location">
    <subcellularLocation>
        <location evidence="1">Cell membrane</location>
        <topology evidence="1">Multi-pass membrane protein</topology>
    </subcellularLocation>
</comment>
<feature type="domain" description="ABC3 transporter permease C-terminal" evidence="7">
    <location>
        <begin position="673"/>
        <end position="781"/>
    </location>
</feature>
<evidence type="ECO:0000256" key="3">
    <source>
        <dbReference type="ARBA" id="ARBA00022692"/>
    </source>
</evidence>
<feature type="transmembrane region" description="Helical" evidence="6">
    <location>
        <begin position="378"/>
        <end position="404"/>
    </location>
</feature>
<feature type="domain" description="MacB-like periplasmic core" evidence="8">
    <location>
        <begin position="432"/>
        <end position="632"/>
    </location>
</feature>
<dbReference type="PANTHER" id="PTHR30572:SF18">
    <property type="entry name" value="ABC-TYPE MACROLIDE FAMILY EXPORT SYSTEM PERMEASE COMPONENT 2"/>
    <property type="match status" value="1"/>
</dbReference>
<dbReference type="RefSeq" id="WP_381522201.1">
    <property type="nucleotide sequence ID" value="NZ_JBHULN010000005.1"/>
</dbReference>
<feature type="domain" description="ABC3 transporter permease C-terminal" evidence="7">
    <location>
        <begin position="291"/>
        <end position="405"/>
    </location>
</feature>
<evidence type="ECO:0000259" key="7">
    <source>
        <dbReference type="Pfam" id="PF02687"/>
    </source>
</evidence>
<feature type="transmembrane region" description="Helical" evidence="6">
    <location>
        <begin position="283"/>
        <end position="306"/>
    </location>
</feature>
<sequence>MLQNYLKIAVRNLWRSPLFSVLNIGGLALGIGCCLLIALYVYDEWNYDRFHTNANNIYRVVEKQTQAGEVYDVAVTPGPLAPTLKSDFPEVVNVGRLGKWSGIVKHGKQTFEENSLYFADNGLLKLFDFPLLKGNPNTVLTGPDELVMTEAAAIKYFGADWQRNPNVLGTLLRLNNERDYKVTGILKNIPPNSHLQFDILLSFKNIELFDKWGYQWNSNNYHTYVQLREGTVASAFNEKIKKHIQRYKPSAETTLCLQPLTDIYLRSKFAFNTDNWGKRSDIFYVKLFGAVGLIVLLIACINFINLSTARSMRRAREVGVRKTMGAYRWHLIFQFLGESLLIVMLAVLASQVLAQALMPVFNELSGKDLTLNYDAWPLWLSLLTLTLLVSLVAGIYPAFLLSSFQPAKVFKRVFSVPTGKVFRQSLVIGQFALSVALIVCTLLIYRQLQYMQRKNLGFDKSQLLYVRMGGALKQKAAQFKEELLKQSGIEAAAATTATLVDVGNESNITWEGQQPKDEFLITQVNVDPDFLSTVGMKLVRGENFRKKTAADTNWTYLINETAARRMGYTNQSALNKRVEFWGMKGRIAGVIRDFHFRPLSVPIAPLILRYAPGDFFTMLVKTRPGQAQQAIQTISQLYTQYEKETPFKFGFIDQELDKQYRREQRTGQIVLYFSGFAILISCLGLFGLTAFTAEQRTKEIGVRKVLGASVVNIVGLLSKDFLKLVVIAIIIATPLAWYAMHEWLQSFAYKITIEWWVFVLAGLLAVGIALLTISFQSVKAALTNPVKSLRTE</sequence>
<dbReference type="EMBL" id="JBHULN010000005">
    <property type="protein sequence ID" value="MFD2571021.1"/>
    <property type="molecule type" value="Genomic_DNA"/>
</dbReference>
<dbReference type="InterPro" id="IPR050250">
    <property type="entry name" value="Macrolide_Exporter_MacB"/>
</dbReference>
<evidence type="ECO:0000256" key="4">
    <source>
        <dbReference type="ARBA" id="ARBA00022989"/>
    </source>
</evidence>
<evidence type="ECO:0000313" key="10">
    <source>
        <dbReference type="Proteomes" id="UP001597469"/>
    </source>
</evidence>